<organism evidence="2 3">
    <name type="scientific">Catenaria anguillulae PL171</name>
    <dbReference type="NCBI Taxonomy" id="765915"/>
    <lineage>
        <taxon>Eukaryota</taxon>
        <taxon>Fungi</taxon>
        <taxon>Fungi incertae sedis</taxon>
        <taxon>Blastocladiomycota</taxon>
        <taxon>Blastocladiomycetes</taxon>
        <taxon>Blastocladiales</taxon>
        <taxon>Catenariaceae</taxon>
        <taxon>Catenaria</taxon>
    </lineage>
</organism>
<protein>
    <submittedName>
        <fullName evidence="2">Uncharacterized protein</fullName>
    </submittedName>
</protein>
<dbReference type="AlphaFoldDB" id="A0A1Y2HBI7"/>
<dbReference type="Proteomes" id="UP000193411">
    <property type="component" value="Unassembled WGS sequence"/>
</dbReference>
<feature type="non-terminal residue" evidence="2">
    <location>
        <position position="137"/>
    </location>
</feature>
<keyword evidence="1" id="KW-1133">Transmembrane helix</keyword>
<evidence type="ECO:0000256" key="1">
    <source>
        <dbReference type="SAM" id="Phobius"/>
    </source>
</evidence>
<proteinExistence type="predicted"/>
<feature type="transmembrane region" description="Helical" evidence="1">
    <location>
        <begin position="69"/>
        <end position="90"/>
    </location>
</feature>
<keyword evidence="3" id="KW-1185">Reference proteome</keyword>
<gene>
    <name evidence="2" type="ORF">BCR44DRAFT_75002</name>
</gene>
<keyword evidence="1" id="KW-0472">Membrane</keyword>
<feature type="transmembrane region" description="Helical" evidence="1">
    <location>
        <begin position="28"/>
        <end position="49"/>
    </location>
</feature>
<dbReference type="EMBL" id="MCFL01000085">
    <property type="protein sequence ID" value="ORZ30432.1"/>
    <property type="molecule type" value="Genomic_DNA"/>
</dbReference>
<feature type="transmembrane region" description="Helical" evidence="1">
    <location>
        <begin position="102"/>
        <end position="123"/>
    </location>
</feature>
<comment type="caution">
    <text evidence="2">The sequence shown here is derived from an EMBL/GenBank/DDBJ whole genome shotgun (WGS) entry which is preliminary data.</text>
</comment>
<reference evidence="2 3" key="1">
    <citation type="submission" date="2016-07" db="EMBL/GenBank/DDBJ databases">
        <title>Pervasive Adenine N6-methylation of Active Genes in Fungi.</title>
        <authorList>
            <consortium name="DOE Joint Genome Institute"/>
            <person name="Mondo S.J."/>
            <person name="Dannebaum R.O."/>
            <person name="Kuo R.C."/>
            <person name="Labutti K."/>
            <person name="Haridas S."/>
            <person name="Kuo A."/>
            <person name="Salamov A."/>
            <person name="Ahrendt S.R."/>
            <person name="Lipzen A."/>
            <person name="Sullivan W."/>
            <person name="Andreopoulos W.B."/>
            <person name="Clum A."/>
            <person name="Lindquist E."/>
            <person name="Daum C."/>
            <person name="Ramamoorthy G.K."/>
            <person name="Gryganskyi A."/>
            <person name="Culley D."/>
            <person name="Magnuson J.K."/>
            <person name="James T.Y."/>
            <person name="O'Malley M.A."/>
            <person name="Stajich J.E."/>
            <person name="Spatafora J.W."/>
            <person name="Visel A."/>
            <person name="Grigoriev I.V."/>
        </authorList>
    </citation>
    <scope>NUCLEOTIDE SEQUENCE [LARGE SCALE GENOMIC DNA]</scope>
    <source>
        <strain evidence="2 3">PL171</strain>
    </source>
</reference>
<evidence type="ECO:0000313" key="3">
    <source>
        <dbReference type="Proteomes" id="UP000193411"/>
    </source>
</evidence>
<evidence type="ECO:0000313" key="2">
    <source>
        <dbReference type="EMBL" id="ORZ30432.1"/>
    </source>
</evidence>
<name>A0A1Y2HBI7_9FUNG</name>
<accession>A0A1Y2HBI7</accession>
<keyword evidence="1" id="KW-0812">Transmembrane</keyword>
<sequence>MCLRPSHRQPGGASPGVVTTAGRYRLTFLFLASVLLLLESVNSLIYYHGLWVFRDGNAIAMNVIRTFTIYPAGPLLVVATGWRISLLLCIRPHQRTVLVRSLAIVTLAVTLTGMITNLVVIAMNATLAKDLVAWQAV</sequence>